<proteinExistence type="predicted"/>
<protein>
    <recommendedName>
        <fullName evidence="4">Cysteine-rich secreted protein</fullName>
    </recommendedName>
</protein>
<dbReference type="AlphaFoldDB" id="A0A9W4ITR7"/>
<dbReference type="OrthoDB" id="4662630at2759"/>
<evidence type="ECO:0000313" key="3">
    <source>
        <dbReference type="Proteomes" id="UP001152649"/>
    </source>
</evidence>
<evidence type="ECO:0000256" key="1">
    <source>
        <dbReference type="SAM" id="SignalP"/>
    </source>
</evidence>
<evidence type="ECO:0008006" key="4">
    <source>
        <dbReference type="Google" id="ProtNLM"/>
    </source>
</evidence>
<reference evidence="2" key="1">
    <citation type="submission" date="2021-07" db="EMBL/GenBank/DDBJ databases">
        <authorList>
            <person name="Branca A.L. A."/>
        </authorList>
    </citation>
    <scope>NUCLEOTIDE SEQUENCE</scope>
</reference>
<feature type="chain" id="PRO_5040949574" description="Cysteine-rich secreted protein" evidence="1">
    <location>
        <begin position="21"/>
        <end position="337"/>
    </location>
</feature>
<sequence length="337" mass="36600">MRGLSLLGLTVLLQSHLTYGEPVNAREVGDKASIEGRKVTYQGEDGFWESFSCNPNGDTVMSLSSDKKYAACCPTGNTLQGSPDTEWHCCATGHELTGSEDVGFECCVKGSTFDGEECKRDKKKTCENGKVLIDGECQCPDGKEELEDGTCEAEAEGECESGVETGKCYFFTGRSGEHLSFNRNQYSEHAQSKYIRPGKFQFCLDEECKGGLPVDPSSKAYIKDLHGRLPAGGDAGQWVADQKNGAHIGKTPDFSKAGEFSITKWPCGKYCLTGFTEGLRQACPDGNPGITLDGRVPDSCIEFELTEVPCDIRAAENNCIWKNGDQCCNKLDCSNKA</sequence>
<dbReference type="EMBL" id="CAJVPG010000111">
    <property type="protein sequence ID" value="CAG8344024.1"/>
    <property type="molecule type" value="Genomic_DNA"/>
</dbReference>
<dbReference type="Proteomes" id="UP001152649">
    <property type="component" value="Unassembled WGS sequence"/>
</dbReference>
<feature type="signal peptide" evidence="1">
    <location>
        <begin position="1"/>
        <end position="20"/>
    </location>
</feature>
<comment type="caution">
    <text evidence="2">The sequence shown here is derived from an EMBL/GenBank/DDBJ whole genome shotgun (WGS) entry which is preliminary data.</text>
</comment>
<organism evidence="2 3">
    <name type="scientific">Penicillium salamii</name>
    <dbReference type="NCBI Taxonomy" id="1612424"/>
    <lineage>
        <taxon>Eukaryota</taxon>
        <taxon>Fungi</taxon>
        <taxon>Dikarya</taxon>
        <taxon>Ascomycota</taxon>
        <taxon>Pezizomycotina</taxon>
        <taxon>Eurotiomycetes</taxon>
        <taxon>Eurotiomycetidae</taxon>
        <taxon>Eurotiales</taxon>
        <taxon>Aspergillaceae</taxon>
        <taxon>Penicillium</taxon>
    </lineage>
</organism>
<accession>A0A9W4ITR7</accession>
<keyword evidence="1" id="KW-0732">Signal</keyword>
<name>A0A9W4ITR7_9EURO</name>
<evidence type="ECO:0000313" key="2">
    <source>
        <dbReference type="EMBL" id="CAG8344024.1"/>
    </source>
</evidence>
<keyword evidence="3" id="KW-1185">Reference proteome</keyword>
<gene>
    <name evidence="2" type="ORF">PSALAMII_LOCUS2942</name>
</gene>